<evidence type="ECO:0000313" key="1">
    <source>
        <dbReference type="EMBL" id="PGH18534.1"/>
    </source>
</evidence>
<evidence type="ECO:0000313" key="2">
    <source>
        <dbReference type="Proteomes" id="UP000223968"/>
    </source>
</evidence>
<sequence length="184" mass="20638">MASNILRVTALIEAGLPLPKHETKENVNSHAVSIARLVNTAGGLMTKVWSLLPKIHEKVEEALDKKQKVHSTVMIKVHELYKEILKTLANEDGQTWCFDLDNKIQLSRLRVLTPDQKISMDLGIPVVEAFGTPIESIRSMNGSFVAKKLAVEKRDWEKEQTKEDQAPAQRIDRSVGYGRVMIVG</sequence>
<accession>A0A2B7Y364</accession>
<name>A0A2B7Y364_9EURO</name>
<gene>
    <name evidence="1" type="ORF">AJ79_00313</name>
</gene>
<dbReference type="EMBL" id="PDNB01000003">
    <property type="protein sequence ID" value="PGH18534.1"/>
    <property type="molecule type" value="Genomic_DNA"/>
</dbReference>
<keyword evidence="2" id="KW-1185">Reference proteome</keyword>
<organism evidence="1 2">
    <name type="scientific">Helicocarpus griseus UAMH5409</name>
    <dbReference type="NCBI Taxonomy" id="1447875"/>
    <lineage>
        <taxon>Eukaryota</taxon>
        <taxon>Fungi</taxon>
        <taxon>Dikarya</taxon>
        <taxon>Ascomycota</taxon>
        <taxon>Pezizomycotina</taxon>
        <taxon>Eurotiomycetes</taxon>
        <taxon>Eurotiomycetidae</taxon>
        <taxon>Onygenales</taxon>
        <taxon>Ajellomycetaceae</taxon>
        <taxon>Helicocarpus</taxon>
    </lineage>
</organism>
<dbReference type="Proteomes" id="UP000223968">
    <property type="component" value="Unassembled WGS sequence"/>
</dbReference>
<comment type="caution">
    <text evidence="1">The sequence shown here is derived from an EMBL/GenBank/DDBJ whole genome shotgun (WGS) entry which is preliminary data.</text>
</comment>
<dbReference type="AlphaFoldDB" id="A0A2B7Y364"/>
<reference evidence="1 2" key="1">
    <citation type="submission" date="2017-10" db="EMBL/GenBank/DDBJ databases">
        <title>Comparative genomics in systemic dimorphic fungi from Ajellomycetaceae.</title>
        <authorList>
            <person name="Munoz J.F."/>
            <person name="Mcewen J.G."/>
            <person name="Clay O.K."/>
            <person name="Cuomo C.A."/>
        </authorList>
    </citation>
    <scope>NUCLEOTIDE SEQUENCE [LARGE SCALE GENOMIC DNA]</scope>
    <source>
        <strain evidence="1 2">UAMH5409</strain>
    </source>
</reference>
<protein>
    <submittedName>
        <fullName evidence="1">Uncharacterized protein</fullName>
    </submittedName>
</protein>
<proteinExistence type="predicted"/>